<organism evidence="2">
    <name type="scientific">Rhizophora mucronata</name>
    <name type="common">Asiatic mangrove</name>
    <dbReference type="NCBI Taxonomy" id="61149"/>
    <lineage>
        <taxon>Eukaryota</taxon>
        <taxon>Viridiplantae</taxon>
        <taxon>Streptophyta</taxon>
        <taxon>Embryophyta</taxon>
        <taxon>Tracheophyta</taxon>
        <taxon>Spermatophyta</taxon>
        <taxon>Magnoliopsida</taxon>
        <taxon>eudicotyledons</taxon>
        <taxon>Gunneridae</taxon>
        <taxon>Pentapetalae</taxon>
        <taxon>rosids</taxon>
        <taxon>fabids</taxon>
        <taxon>Malpighiales</taxon>
        <taxon>Rhizophoraceae</taxon>
        <taxon>Rhizophora</taxon>
    </lineage>
</organism>
<name>A0A2P2P4J6_RHIMU</name>
<dbReference type="EMBL" id="GGEC01069212">
    <property type="protein sequence ID" value="MBX49696.1"/>
    <property type="molecule type" value="Transcribed_RNA"/>
</dbReference>
<protein>
    <submittedName>
        <fullName evidence="2">Uncharacterized protein</fullName>
    </submittedName>
</protein>
<accession>A0A2P2P4J6</accession>
<dbReference type="AlphaFoldDB" id="A0A2P2P4J6"/>
<sequence length="51" mass="5848">MDLGNYFIDVFMQVFLCDITLCFHFLLGLDCRLNSSCSDYSSLNEEALNLC</sequence>
<keyword evidence="1" id="KW-0472">Membrane</keyword>
<evidence type="ECO:0000313" key="2">
    <source>
        <dbReference type="EMBL" id="MBX49696.1"/>
    </source>
</evidence>
<reference evidence="2" key="1">
    <citation type="submission" date="2018-02" db="EMBL/GenBank/DDBJ databases">
        <title>Rhizophora mucronata_Transcriptome.</title>
        <authorList>
            <person name="Meera S.P."/>
            <person name="Sreeshan A."/>
            <person name="Augustine A."/>
        </authorList>
    </citation>
    <scope>NUCLEOTIDE SEQUENCE</scope>
    <source>
        <tissue evidence="2">Leaf</tissue>
    </source>
</reference>
<feature type="transmembrane region" description="Helical" evidence="1">
    <location>
        <begin position="6"/>
        <end position="27"/>
    </location>
</feature>
<keyword evidence="1" id="KW-0812">Transmembrane</keyword>
<keyword evidence="1" id="KW-1133">Transmembrane helix</keyword>
<proteinExistence type="predicted"/>
<evidence type="ECO:0000256" key="1">
    <source>
        <dbReference type="SAM" id="Phobius"/>
    </source>
</evidence>